<keyword evidence="3" id="KW-1185">Reference proteome</keyword>
<proteinExistence type="predicted"/>
<dbReference type="AlphaFoldDB" id="A0A367LIP2"/>
<dbReference type="Proteomes" id="UP000253664">
    <property type="component" value="Unassembled WGS sequence"/>
</dbReference>
<evidence type="ECO:0000256" key="1">
    <source>
        <dbReference type="SAM" id="MobiDB-lite"/>
    </source>
</evidence>
<evidence type="ECO:0000313" key="3">
    <source>
        <dbReference type="Proteomes" id="UP000253664"/>
    </source>
</evidence>
<sequence>MCISGSRGYMLSRRHSQLTVTYPKADRTEQTGGVTQQGAKGPASQWPGREVALELFDFGGGGKKRGKHQRSIVVVAPEP</sequence>
<name>A0A367LIP2_9HYPO</name>
<organism evidence="2 3">
    <name type="scientific">Ophiocordyceps polyrhachis-furcata BCC 54312</name>
    <dbReference type="NCBI Taxonomy" id="1330021"/>
    <lineage>
        <taxon>Eukaryota</taxon>
        <taxon>Fungi</taxon>
        <taxon>Dikarya</taxon>
        <taxon>Ascomycota</taxon>
        <taxon>Pezizomycotina</taxon>
        <taxon>Sordariomycetes</taxon>
        <taxon>Hypocreomycetidae</taxon>
        <taxon>Hypocreales</taxon>
        <taxon>Ophiocordycipitaceae</taxon>
        <taxon>Ophiocordyceps</taxon>
    </lineage>
</organism>
<gene>
    <name evidence="2" type="ORF">L249_6114</name>
</gene>
<protein>
    <submittedName>
        <fullName evidence="2">Uncharacterized protein</fullName>
    </submittedName>
</protein>
<comment type="caution">
    <text evidence="2">The sequence shown here is derived from an EMBL/GenBank/DDBJ whole genome shotgun (WGS) entry which is preliminary data.</text>
</comment>
<dbReference type="EMBL" id="LKCN02000004">
    <property type="protein sequence ID" value="RCI14294.1"/>
    <property type="molecule type" value="Genomic_DNA"/>
</dbReference>
<feature type="region of interest" description="Disordered" evidence="1">
    <location>
        <begin position="22"/>
        <end position="46"/>
    </location>
</feature>
<reference evidence="2 3" key="1">
    <citation type="journal article" date="2015" name="BMC Genomics">
        <title>Insights from the genome of Ophiocordyceps polyrhachis-furcata to pathogenicity and host specificity in insect fungi.</title>
        <authorList>
            <person name="Wichadakul D."/>
            <person name="Kobmoo N."/>
            <person name="Ingsriswang S."/>
            <person name="Tangphatsornruang S."/>
            <person name="Chantasingh D."/>
            <person name="Luangsa-ard J.J."/>
            <person name="Eurwilaichitr L."/>
        </authorList>
    </citation>
    <scope>NUCLEOTIDE SEQUENCE [LARGE SCALE GENOMIC DNA]</scope>
    <source>
        <strain evidence="2 3">BCC 54312</strain>
    </source>
</reference>
<accession>A0A367LIP2</accession>
<evidence type="ECO:0000313" key="2">
    <source>
        <dbReference type="EMBL" id="RCI14294.1"/>
    </source>
</evidence>